<name>A0A484UTF3_9ZZZZ</name>
<evidence type="ECO:0000313" key="6">
    <source>
        <dbReference type="EMBL" id="VFR72557.1"/>
    </source>
</evidence>
<evidence type="ECO:0000256" key="3">
    <source>
        <dbReference type="ARBA" id="ARBA00022806"/>
    </source>
</evidence>
<dbReference type="Gene3D" id="3.40.50.300">
    <property type="entry name" value="P-loop containing nucleotide triphosphate hydrolases"/>
    <property type="match status" value="1"/>
</dbReference>
<dbReference type="InterPro" id="IPR027417">
    <property type="entry name" value="P-loop_NTPase"/>
</dbReference>
<dbReference type="SUPFAM" id="SSF52540">
    <property type="entry name" value="P-loop containing nucleoside triphosphate hydrolases"/>
    <property type="match status" value="1"/>
</dbReference>
<keyword evidence="1" id="KW-0547">Nucleotide-binding</keyword>
<dbReference type="GO" id="GO:0003677">
    <property type="term" value="F:DNA binding"/>
    <property type="evidence" value="ECO:0007669"/>
    <property type="project" value="InterPro"/>
</dbReference>
<accession>A0A484UTF3</accession>
<evidence type="ECO:0000256" key="4">
    <source>
        <dbReference type="ARBA" id="ARBA00022840"/>
    </source>
</evidence>
<evidence type="ECO:0000259" key="5">
    <source>
        <dbReference type="PROSITE" id="PS51198"/>
    </source>
</evidence>
<dbReference type="InterPro" id="IPR014016">
    <property type="entry name" value="UvrD-like_ATP-bd"/>
</dbReference>
<dbReference type="EMBL" id="CAADIM010000012">
    <property type="protein sequence ID" value="VFR72557.1"/>
    <property type="molecule type" value="Genomic_DNA"/>
</dbReference>
<gene>
    <name evidence="6" type="ORF">ISE1_1998</name>
    <name evidence="7" type="ORF">ISE2_2034</name>
</gene>
<dbReference type="GO" id="GO:0005524">
    <property type="term" value="F:ATP binding"/>
    <property type="evidence" value="ECO:0007669"/>
    <property type="project" value="UniProtKB-KW"/>
</dbReference>
<evidence type="ECO:0000313" key="7">
    <source>
        <dbReference type="EMBL" id="VFR90060.1"/>
    </source>
</evidence>
<dbReference type="EMBL" id="CAADIN010000019">
    <property type="protein sequence ID" value="VFR90060.1"/>
    <property type="molecule type" value="Genomic_DNA"/>
</dbReference>
<keyword evidence="4" id="KW-0067">ATP-binding</keyword>
<dbReference type="Pfam" id="PF00580">
    <property type="entry name" value="UvrD-helicase"/>
    <property type="match status" value="1"/>
</dbReference>
<proteinExistence type="predicted"/>
<reference evidence="7" key="1">
    <citation type="submission" date="2019-03" db="EMBL/GenBank/DDBJ databases">
        <authorList>
            <person name="Danneels B."/>
        </authorList>
    </citation>
    <scope>NUCLEOTIDE SEQUENCE</scope>
</reference>
<dbReference type="InterPro" id="IPR000212">
    <property type="entry name" value="DNA_helicase_UvrD/REP"/>
</dbReference>
<keyword evidence="2" id="KW-0378">Hydrolase</keyword>
<dbReference type="PROSITE" id="PS51198">
    <property type="entry name" value="UVRD_HELICASE_ATP_BIND"/>
    <property type="match status" value="1"/>
</dbReference>
<sequence length="640" mass="70626">MNSISLQPEDLVELEPLTKDLNFDDSERRYALLENGSRDFNAVPGSGKTSLLAAKLLLLAKKWPHTRRGICVLSHTNVARDEIARRLGETAEGAQLLSYPHFVGTIHSFVNQFFAMPLLRSLDLKVDVIDDSVFAEKALARLQRGEFSKLRYFLKNQSNGDDIATSLFYRTAALTVNVDKGTLPAPHTPSYQSLVSLKAQLTNLGIFRHRDMFAYADLALQTCPHLVDVIHRRFPMVFIDEMQDTSWEQEAFLNRIFDSKSVMQRFGDVDQKIVFDEENGDLLTFPRKNHGCISTSKRFGGAIAHAVGSVRMSGGAVVGNGVDVQAPILLLYAASDVTKVVQHFGRIVVDRLSDVEVNAREVKAMCARITSEGNVLVGRRLSDYWPGYGDWPPSTGVRSENFWSLIGDAGQSLQETSLGSRVSDVRRALLLVLRDANAPLAKDLRDGRSLPRAARAWAPTGHIEALTRHLTLRGEQLCSNAQRPDLFQILYEGLKPYLPAALAFDTFQALKVFGEPEVAAAAATHVATKCEVLHQGRSLLFELGTVASMKGETHSASLVLESYGGVSRKFDVALGLEYIAGLPSKALAKLPKTQQAQMRNLYVAMSRPTTLLCLAANESRVPQKVREALASKGWHIETVT</sequence>
<organism evidence="7">
    <name type="scientific">plant metagenome</name>
    <dbReference type="NCBI Taxonomy" id="1297885"/>
    <lineage>
        <taxon>unclassified sequences</taxon>
        <taxon>metagenomes</taxon>
        <taxon>organismal metagenomes</taxon>
    </lineage>
</organism>
<dbReference type="GO" id="GO:0016787">
    <property type="term" value="F:hydrolase activity"/>
    <property type="evidence" value="ECO:0007669"/>
    <property type="project" value="UniProtKB-KW"/>
</dbReference>
<evidence type="ECO:0000256" key="2">
    <source>
        <dbReference type="ARBA" id="ARBA00022801"/>
    </source>
</evidence>
<dbReference type="GO" id="GO:0003678">
    <property type="term" value="F:DNA helicase activity"/>
    <property type="evidence" value="ECO:0007669"/>
    <property type="project" value="InterPro"/>
</dbReference>
<dbReference type="AlphaFoldDB" id="A0A484UTF3"/>
<dbReference type="PANTHER" id="PTHR11070">
    <property type="entry name" value="UVRD / RECB / PCRA DNA HELICASE FAMILY MEMBER"/>
    <property type="match status" value="1"/>
</dbReference>
<evidence type="ECO:0000256" key="1">
    <source>
        <dbReference type="ARBA" id="ARBA00022741"/>
    </source>
</evidence>
<protein>
    <submittedName>
        <fullName evidence="7">ATP-dependent DNA helicase UvrD/PcrA</fullName>
    </submittedName>
</protein>
<keyword evidence="3 7" id="KW-0347">Helicase</keyword>
<feature type="domain" description="UvrD-like helicase ATP-binding" evidence="5">
    <location>
        <begin position="21"/>
        <end position="313"/>
    </location>
</feature>